<proteinExistence type="inferred from homology"/>
<dbReference type="InterPro" id="IPR036942">
    <property type="entry name" value="Beta-barrel_TonB_sf"/>
</dbReference>
<dbReference type="InterPro" id="IPR039426">
    <property type="entry name" value="TonB-dep_rcpt-like"/>
</dbReference>
<evidence type="ECO:0000256" key="3">
    <source>
        <dbReference type="ARBA" id="ARBA00022452"/>
    </source>
</evidence>
<dbReference type="InterPro" id="IPR023996">
    <property type="entry name" value="TonB-dep_OMP_SusC/RagA"/>
</dbReference>
<dbReference type="SUPFAM" id="SSF49464">
    <property type="entry name" value="Carboxypeptidase regulatory domain-like"/>
    <property type="match status" value="1"/>
</dbReference>
<keyword evidence="6 7" id="KW-0998">Cell outer membrane</keyword>
<dbReference type="Gene3D" id="2.40.170.20">
    <property type="entry name" value="TonB-dependent receptor, beta-barrel domain"/>
    <property type="match status" value="1"/>
</dbReference>
<dbReference type="Pfam" id="PF13715">
    <property type="entry name" value="CarbopepD_reg_2"/>
    <property type="match status" value="1"/>
</dbReference>
<evidence type="ECO:0000256" key="4">
    <source>
        <dbReference type="ARBA" id="ARBA00022692"/>
    </source>
</evidence>
<dbReference type="InterPro" id="IPR037066">
    <property type="entry name" value="Plug_dom_sf"/>
</dbReference>
<evidence type="ECO:0000256" key="5">
    <source>
        <dbReference type="ARBA" id="ARBA00023136"/>
    </source>
</evidence>
<protein>
    <submittedName>
        <fullName evidence="9">SusC/RagA family TonB-linked outer membrane protein</fullName>
    </submittedName>
</protein>
<keyword evidence="5 7" id="KW-0472">Membrane</keyword>
<sequence length="1017" mass="113039">MRKIYFLYLLLGLSTIVTAQERLLLGTVKDEKNEPLLGVTVMIEGTGKGVATDINGTYFLEVRDGQVLTFSSVGYQTLHHVVTPDLKKLDVSLSLQVEKIPEVVVVGFGKKQAVKELTGAVSKLDNVSDNNSISVDKVLLGRVAGVQGGVVSGQPGSAATIRIRGVASVNGRNEPVYVIDGVRVTHGDHAQNTRGNNVLAGLNNDDIESVTILKDAVSTAIYGADTGSGVVIITTKSGRKGAANFRISSEVGLVSRAAVGEKPLTTEQWLGFLYDAYLNSEEGSAAYPNKEALLADLKAGNVSTGNGGYILQDIYKQRHINTDWRKLVENKMALYQEINATVSGGNDKLSYYSSLGYLKEDGIVKENSFERVTSSNKIDFQATSKLRLSTNIQLSYANTLAQPEGPQYSDPVYGQYMIRPTERAYNPDGSLNYGQYGMLSNGTYNIVALQKLNYNKNQTMRALANFQLDYQLAKNLLYKFVFAPEYIDLGEDGYKSPVHGDAFYTKGEADWFNTRIFSFNLQNILSYDLTIKEKNHLSASLIQEAYRSDQKNIDAVVFTAGSNKLKTLSSFIKPVSISGTREINSREGYALTLHYDYNKLFLLDLAGRQDRLSNFWEENRTGYFYSVGLGVDLARLESFSKTKQLSQLKFSTSYGRLGNMVYVSPYAGYQYRFNYDNKAAGVPIGVDNPDLRWETLYPLNVGLDIGFFSDRITLSTAYFIKKTKDMIFSLPLSTAQGSYTATKQVNVGEMENKGWELAINAELIKNEEGLNWELGGHISTLSNKITQMYDDAPITFTNRILQKGENVGAFYLKKWAGVDPNTGAPLWYKNGKDGETTSVYSEAKEAIQGSYLASLYGGFDTKISYKNLSLLAQFAYGFGNKLYDSSASWAKDDGKTTYLYPGYASQVESYWTPQNRNSENPKPIWDGNAQSAEASTRYLYDGDYLRLQTLKLSYDFPTIWLEGTYLKQLQCYVLGDNLWTHNFDKRFKGDPEAQADGRVDFVLPTLRTLSFGININF</sequence>
<organism evidence="9 10">
    <name type="scientific">Capnocytophaga gingivalis</name>
    <dbReference type="NCBI Taxonomy" id="1017"/>
    <lineage>
        <taxon>Bacteria</taxon>
        <taxon>Pseudomonadati</taxon>
        <taxon>Bacteroidota</taxon>
        <taxon>Flavobacteriia</taxon>
        <taxon>Flavobacteriales</taxon>
        <taxon>Flavobacteriaceae</taxon>
        <taxon>Capnocytophaga</taxon>
    </lineage>
</organism>
<dbReference type="Gene3D" id="2.60.40.1120">
    <property type="entry name" value="Carboxypeptidase-like, regulatory domain"/>
    <property type="match status" value="1"/>
</dbReference>
<evidence type="ECO:0000256" key="6">
    <source>
        <dbReference type="ARBA" id="ARBA00023237"/>
    </source>
</evidence>
<dbReference type="InterPro" id="IPR012910">
    <property type="entry name" value="Plug_dom"/>
</dbReference>
<gene>
    <name evidence="9" type="ORF">VJJ08_02855</name>
</gene>
<keyword evidence="2 7" id="KW-0813">Transport</keyword>
<evidence type="ECO:0000256" key="1">
    <source>
        <dbReference type="ARBA" id="ARBA00004571"/>
    </source>
</evidence>
<dbReference type="SUPFAM" id="SSF56935">
    <property type="entry name" value="Porins"/>
    <property type="match status" value="1"/>
</dbReference>
<accession>A0ABU5Z5J8</accession>
<evidence type="ECO:0000313" key="9">
    <source>
        <dbReference type="EMBL" id="MEB3074239.1"/>
    </source>
</evidence>
<comment type="subcellular location">
    <subcellularLocation>
        <location evidence="1 7">Cell outer membrane</location>
        <topology evidence="1 7">Multi-pass membrane protein</topology>
    </subcellularLocation>
</comment>
<reference evidence="9 10" key="1">
    <citation type="submission" date="2023-12" db="EMBL/GenBank/DDBJ databases">
        <title>Genomic sequences of Capnocytophaga and Parvimonas strains.</title>
        <authorList>
            <person name="Watt R.M."/>
            <person name="Wang M."/>
            <person name="Yang T."/>
            <person name="Tong W.M."/>
        </authorList>
    </citation>
    <scope>NUCLEOTIDE SEQUENCE [LARGE SCALE GENOMIC DNA]</scope>
    <source>
        <strain evidence="9 10">CCUG 13096</strain>
    </source>
</reference>
<comment type="similarity">
    <text evidence="7">Belongs to the TonB-dependent receptor family.</text>
</comment>
<name>A0ABU5Z5J8_9FLAO</name>
<dbReference type="PROSITE" id="PS52016">
    <property type="entry name" value="TONB_DEPENDENT_REC_3"/>
    <property type="match status" value="1"/>
</dbReference>
<dbReference type="Pfam" id="PF07715">
    <property type="entry name" value="Plug"/>
    <property type="match status" value="1"/>
</dbReference>
<feature type="domain" description="TonB-dependent receptor plug" evidence="8">
    <location>
        <begin position="124"/>
        <end position="230"/>
    </location>
</feature>
<dbReference type="EMBL" id="JAYKBW010000003">
    <property type="protein sequence ID" value="MEB3074239.1"/>
    <property type="molecule type" value="Genomic_DNA"/>
</dbReference>
<dbReference type="Gene3D" id="2.170.130.10">
    <property type="entry name" value="TonB-dependent receptor, plug domain"/>
    <property type="match status" value="1"/>
</dbReference>
<dbReference type="InterPro" id="IPR008969">
    <property type="entry name" value="CarboxyPept-like_regulatory"/>
</dbReference>
<keyword evidence="10" id="KW-1185">Reference proteome</keyword>
<evidence type="ECO:0000313" key="10">
    <source>
        <dbReference type="Proteomes" id="UP001311730"/>
    </source>
</evidence>
<keyword evidence="3 7" id="KW-1134">Transmembrane beta strand</keyword>
<evidence type="ECO:0000256" key="2">
    <source>
        <dbReference type="ARBA" id="ARBA00022448"/>
    </source>
</evidence>
<dbReference type="Proteomes" id="UP001311730">
    <property type="component" value="Unassembled WGS sequence"/>
</dbReference>
<comment type="caution">
    <text evidence="9">The sequence shown here is derived from an EMBL/GenBank/DDBJ whole genome shotgun (WGS) entry which is preliminary data.</text>
</comment>
<evidence type="ECO:0000259" key="8">
    <source>
        <dbReference type="Pfam" id="PF07715"/>
    </source>
</evidence>
<keyword evidence="4 7" id="KW-0812">Transmembrane</keyword>
<dbReference type="RefSeq" id="WP_298828382.1">
    <property type="nucleotide sequence ID" value="NZ_JAYKBW010000003.1"/>
</dbReference>
<evidence type="ECO:0000256" key="7">
    <source>
        <dbReference type="PROSITE-ProRule" id="PRU01360"/>
    </source>
</evidence>
<dbReference type="NCBIfam" id="TIGR04056">
    <property type="entry name" value="OMP_RagA_SusC"/>
    <property type="match status" value="1"/>
</dbReference>